<dbReference type="PANTHER" id="PTHR43328:SF1">
    <property type="entry name" value="N-ACETYLTRANSFERASE DOMAIN-CONTAINING PROTEIN"/>
    <property type="match status" value="1"/>
</dbReference>
<protein>
    <submittedName>
        <fullName evidence="2">Acyl-CoA N-acyltransferase</fullName>
    </submittedName>
</protein>
<reference evidence="2 3" key="1">
    <citation type="submission" date="2024-07" db="EMBL/GenBank/DDBJ databases">
        <title>Section-level genome sequencing and comparative genomics of Aspergillus sections Usti and Cavernicolus.</title>
        <authorList>
            <consortium name="Lawrence Berkeley National Laboratory"/>
            <person name="Nybo J.L."/>
            <person name="Vesth T.C."/>
            <person name="Theobald S."/>
            <person name="Frisvad J.C."/>
            <person name="Larsen T.O."/>
            <person name="Kjaerboelling I."/>
            <person name="Rothschild-Mancinelli K."/>
            <person name="Lyhne E.K."/>
            <person name="Kogle M.E."/>
            <person name="Barry K."/>
            <person name="Clum A."/>
            <person name="Na H."/>
            <person name="Ledsgaard L."/>
            <person name="Lin J."/>
            <person name="Lipzen A."/>
            <person name="Kuo A."/>
            <person name="Riley R."/>
            <person name="Mondo S."/>
            <person name="Labutti K."/>
            <person name="Haridas S."/>
            <person name="Pangalinan J."/>
            <person name="Salamov A.A."/>
            <person name="Simmons B.A."/>
            <person name="Magnuson J.K."/>
            <person name="Chen J."/>
            <person name="Drula E."/>
            <person name="Henrissat B."/>
            <person name="Wiebenga A."/>
            <person name="Lubbers R.J."/>
            <person name="Gomes A.C."/>
            <person name="Makela M.R."/>
            <person name="Stajich J."/>
            <person name="Grigoriev I.V."/>
            <person name="Mortensen U.H."/>
            <person name="De Vries R.P."/>
            <person name="Baker S.E."/>
            <person name="Andersen M.R."/>
        </authorList>
    </citation>
    <scope>NUCLEOTIDE SEQUENCE [LARGE SCALE GENOMIC DNA]</scope>
    <source>
        <strain evidence="2 3">CBS 123904</strain>
    </source>
</reference>
<evidence type="ECO:0000259" key="1">
    <source>
        <dbReference type="PROSITE" id="PS51186"/>
    </source>
</evidence>
<accession>A0ABR4JVX4</accession>
<dbReference type="Pfam" id="PF13302">
    <property type="entry name" value="Acetyltransf_3"/>
    <property type="match status" value="1"/>
</dbReference>
<organism evidence="2 3">
    <name type="scientific">Aspergillus pseudoustus</name>
    <dbReference type="NCBI Taxonomy" id="1810923"/>
    <lineage>
        <taxon>Eukaryota</taxon>
        <taxon>Fungi</taxon>
        <taxon>Dikarya</taxon>
        <taxon>Ascomycota</taxon>
        <taxon>Pezizomycotina</taxon>
        <taxon>Eurotiomycetes</taxon>
        <taxon>Eurotiomycetidae</taxon>
        <taxon>Eurotiales</taxon>
        <taxon>Aspergillaceae</taxon>
        <taxon>Aspergillus</taxon>
        <taxon>Aspergillus subgen. Nidulantes</taxon>
    </lineage>
</organism>
<dbReference type="EMBL" id="JBFXLU010000083">
    <property type="protein sequence ID" value="KAL2844144.1"/>
    <property type="molecule type" value="Genomic_DNA"/>
</dbReference>
<dbReference type="PROSITE" id="PS51186">
    <property type="entry name" value="GNAT"/>
    <property type="match status" value="1"/>
</dbReference>
<dbReference type="Proteomes" id="UP001610446">
    <property type="component" value="Unassembled WGS sequence"/>
</dbReference>
<gene>
    <name evidence="2" type="ORF">BJY01DRAFT_190037</name>
</gene>
<dbReference type="Gene3D" id="3.40.630.30">
    <property type="match status" value="1"/>
</dbReference>
<dbReference type="InterPro" id="IPR016181">
    <property type="entry name" value="Acyl_CoA_acyltransferase"/>
</dbReference>
<keyword evidence="3" id="KW-1185">Reference proteome</keyword>
<dbReference type="PANTHER" id="PTHR43328">
    <property type="entry name" value="ACETYLTRANSFERASE-RELATED"/>
    <property type="match status" value="1"/>
</dbReference>
<sequence length="211" mass="23430">MAAESPKQPALHLTLPQTGCHIRPLSHANPTEAPSMSHHANNPRIAKWMRNAFPSPYTLESAESWIAFTEAQSPKLDFAICKTIDASSDDDNNGSTTVTSVVIGAIGLKTREDVYRRTMEVGYWIGEEYWGRGIAREAVEVFARWVFGNEEFKHVGRLEAEVFEGNKGSCKVLERVGFVFEGKRRGAVEKDGAVFDVLIYGLLKEDILSGK</sequence>
<evidence type="ECO:0000313" key="3">
    <source>
        <dbReference type="Proteomes" id="UP001610446"/>
    </source>
</evidence>
<feature type="domain" description="N-acetyltransferase" evidence="1">
    <location>
        <begin position="20"/>
        <end position="205"/>
    </location>
</feature>
<evidence type="ECO:0000313" key="2">
    <source>
        <dbReference type="EMBL" id="KAL2844144.1"/>
    </source>
</evidence>
<comment type="caution">
    <text evidence="2">The sequence shown here is derived from an EMBL/GenBank/DDBJ whole genome shotgun (WGS) entry which is preliminary data.</text>
</comment>
<proteinExistence type="predicted"/>
<dbReference type="SUPFAM" id="SSF55729">
    <property type="entry name" value="Acyl-CoA N-acyltransferases (Nat)"/>
    <property type="match status" value="1"/>
</dbReference>
<dbReference type="InterPro" id="IPR000182">
    <property type="entry name" value="GNAT_dom"/>
</dbReference>
<name>A0ABR4JVX4_9EURO</name>